<evidence type="ECO:0000313" key="2">
    <source>
        <dbReference type="Proteomes" id="UP000255099"/>
    </source>
</evidence>
<protein>
    <submittedName>
        <fullName evidence="1">50S ribosomal protein L23</fullName>
    </submittedName>
</protein>
<gene>
    <name evidence="1" type="primary">rplW_1</name>
    <name evidence="1" type="ORF">NCTC9637_00909</name>
</gene>
<sequence length="35" mass="4168">MIREERLLKVLRAPHVSEKAFYCDGKNKHHRSQSC</sequence>
<dbReference type="AlphaFoldDB" id="A0A377VWL1"/>
<name>A0A377VWL1_KLEPN</name>
<accession>A0A377VWL1</accession>
<dbReference type="Proteomes" id="UP000255099">
    <property type="component" value="Unassembled WGS sequence"/>
</dbReference>
<keyword evidence="1" id="KW-0687">Ribonucleoprotein</keyword>
<proteinExistence type="predicted"/>
<organism evidence="1 2">
    <name type="scientific">Klebsiella pneumoniae</name>
    <dbReference type="NCBI Taxonomy" id="573"/>
    <lineage>
        <taxon>Bacteria</taxon>
        <taxon>Pseudomonadati</taxon>
        <taxon>Pseudomonadota</taxon>
        <taxon>Gammaproteobacteria</taxon>
        <taxon>Enterobacterales</taxon>
        <taxon>Enterobacteriaceae</taxon>
        <taxon>Klebsiella/Raoultella group</taxon>
        <taxon>Klebsiella</taxon>
        <taxon>Klebsiella pneumoniae complex</taxon>
    </lineage>
</organism>
<dbReference type="EMBL" id="UGLB01000003">
    <property type="protein sequence ID" value="STT46052.1"/>
    <property type="molecule type" value="Genomic_DNA"/>
</dbReference>
<reference evidence="1 2" key="1">
    <citation type="submission" date="2018-06" db="EMBL/GenBank/DDBJ databases">
        <authorList>
            <consortium name="Pathogen Informatics"/>
            <person name="Doyle S."/>
        </authorList>
    </citation>
    <scope>NUCLEOTIDE SEQUENCE [LARGE SCALE GENOMIC DNA]</scope>
    <source>
        <strain evidence="1 2">NCTC9637</strain>
    </source>
</reference>
<dbReference type="GO" id="GO:0005840">
    <property type="term" value="C:ribosome"/>
    <property type="evidence" value="ECO:0007669"/>
    <property type="project" value="UniProtKB-KW"/>
</dbReference>
<evidence type="ECO:0000313" key="1">
    <source>
        <dbReference type="EMBL" id="STT46052.1"/>
    </source>
</evidence>
<keyword evidence="1" id="KW-0689">Ribosomal protein</keyword>